<dbReference type="PRINTS" id="PR00064">
    <property type="entry name" value="RIBOSOMALL35"/>
</dbReference>
<evidence type="ECO:0000256" key="5">
    <source>
        <dbReference type="RuleBase" id="RU000568"/>
    </source>
</evidence>
<evidence type="ECO:0000313" key="7">
    <source>
        <dbReference type="EMBL" id="MFC3230448.1"/>
    </source>
</evidence>
<accession>A0ABV7L718</accession>
<dbReference type="InterPro" id="IPR037229">
    <property type="entry name" value="Ribosomal_bL35_sf"/>
</dbReference>
<dbReference type="InterPro" id="IPR018265">
    <property type="entry name" value="Ribosomal_bL35_CS"/>
</dbReference>
<evidence type="ECO:0000256" key="4">
    <source>
        <dbReference type="HAMAP-Rule" id="MF_00514"/>
    </source>
</evidence>
<evidence type="ECO:0000256" key="1">
    <source>
        <dbReference type="ARBA" id="ARBA00006598"/>
    </source>
</evidence>
<proteinExistence type="inferred from homology"/>
<sequence>MPKLKTHSSAKKRFGLTSKGRVRHTQSGKRHCMIKRTPKQVRDLRGTKIMSEADEPRVKRHLLPNG</sequence>
<dbReference type="PROSITE" id="PS00936">
    <property type="entry name" value="RIBOSOMAL_L35"/>
    <property type="match status" value="1"/>
</dbReference>
<evidence type="ECO:0000313" key="8">
    <source>
        <dbReference type="Proteomes" id="UP001595528"/>
    </source>
</evidence>
<dbReference type="Pfam" id="PF01632">
    <property type="entry name" value="Ribosomal_L35p"/>
    <property type="match status" value="1"/>
</dbReference>
<gene>
    <name evidence="4 7" type="primary">rpmI</name>
    <name evidence="7" type="ORF">ACFOGJ_24585</name>
</gene>
<keyword evidence="8" id="KW-1185">Reference proteome</keyword>
<dbReference type="PANTHER" id="PTHR33343">
    <property type="entry name" value="54S RIBOSOMAL PROTEIN BL35M"/>
    <property type="match status" value="1"/>
</dbReference>
<dbReference type="PANTHER" id="PTHR33343:SF1">
    <property type="entry name" value="LARGE RIBOSOMAL SUBUNIT PROTEIN BL35M"/>
    <property type="match status" value="1"/>
</dbReference>
<dbReference type="InterPro" id="IPR021137">
    <property type="entry name" value="Ribosomal_bL35-like"/>
</dbReference>
<dbReference type="Proteomes" id="UP001595528">
    <property type="component" value="Unassembled WGS sequence"/>
</dbReference>
<dbReference type="GO" id="GO:0005840">
    <property type="term" value="C:ribosome"/>
    <property type="evidence" value="ECO:0007669"/>
    <property type="project" value="UniProtKB-KW"/>
</dbReference>
<dbReference type="EMBL" id="JBHRTR010000046">
    <property type="protein sequence ID" value="MFC3230448.1"/>
    <property type="molecule type" value="Genomic_DNA"/>
</dbReference>
<dbReference type="Gene3D" id="4.10.410.60">
    <property type="match status" value="1"/>
</dbReference>
<keyword evidence="3 4" id="KW-0687">Ribonucleoprotein</keyword>
<feature type="region of interest" description="Disordered" evidence="6">
    <location>
        <begin position="1"/>
        <end position="30"/>
    </location>
</feature>
<comment type="similarity">
    <text evidence="1 4 5">Belongs to the bacterial ribosomal protein bL35 family.</text>
</comment>
<reference evidence="8" key="1">
    <citation type="journal article" date="2019" name="Int. J. Syst. Evol. Microbiol.">
        <title>The Global Catalogue of Microorganisms (GCM) 10K type strain sequencing project: providing services to taxonomists for standard genome sequencing and annotation.</title>
        <authorList>
            <consortium name="The Broad Institute Genomics Platform"/>
            <consortium name="The Broad Institute Genome Sequencing Center for Infectious Disease"/>
            <person name="Wu L."/>
            <person name="Ma J."/>
        </authorList>
    </citation>
    <scope>NUCLEOTIDE SEQUENCE [LARGE SCALE GENOMIC DNA]</scope>
    <source>
        <strain evidence="8">KCTC 42964</strain>
    </source>
</reference>
<dbReference type="SUPFAM" id="SSF143034">
    <property type="entry name" value="L35p-like"/>
    <property type="match status" value="1"/>
</dbReference>
<evidence type="ECO:0000256" key="6">
    <source>
        <dbReference type="SAM" id="MobiDB-lite"/>
    </source>
</evidence>
<keyword evidence="2 4" id="KW-0689">Ribosomal protein</keyword>
<comment type="caution">
    <text evidence="7">The sequence shown here is derived from an EMBL/GenBank/DDBJ whole genome shotgun (WGS) entry which is preliminary data.</text>
</comment>
<dbReference type="RefSeq" id="WP_379905626.1">
    <property type="nucleotide sequence ID" value="NZ_JBHRTR010000046.1"/>
</dbReference>
<dbReference type="NCBIfam" id="TIGR00001">
    <property type="entry name" value="rpmI_bact"/>
    <property type="match status" value="1"/>
</dbReference>
<dbReference type="InterPro" id="IPR001706">
    <property type="entry name" value="Ribosomal_bL35"/>
</dbReference>
<evidence type="ECO:0000256" key="3">
    <source>
        <dbReference type="ARBA" id="ARBA00023274"/>
    </source>
</evidence>
<organism evidence="7 8">
    <name type="scientific">Marinibaculum pumilum</name>
    <dbReference type="NCBI Taxonomy" id="1766165"/>
    <lineage>
        <taxon>Bacteria</taxon>
        <taxon>Pseudomonadati</taxon>
        <taxon>Pseudomonadota</taxon>
        <taxon>Alphaproteobacteria</taxon>
        <taxon>Rhodospirillales</taxon>
        <taxon>Rhodospirillaceae</taxon>
        <taxon>Marinibaculum</taxon>
    </lineage>
</organism>
<name>A0ABV7L718_9PROT</name>
<dbReference type="HAMAP" id="MF_00514">
    <property type="entry name" value="Ribosomal_bL35"/>
    <property type="match status" value="1"/>
</dbReference>
<evidence type="ECO:0000256" key="2">
    <source>
        <dbReference type="ARBA" id="ARBA00022980"/>
    </source>
</evidence>
<protein>
    <recommendedName>
        <fullName evidence="4">Large ribosomal subunit protein bL35</fullName>
    </recommendedName>
</protein>